<reference evidence="1 2" key="1">
    <citation type="submission" date="2016-11" db="EMBL/GenBank/DDBJ databases">
        <authorList>
            <person name="Jaros S."/>
            <person name="Januszkiewicz K."/>
            <person name="Wedrychowicz H."/>
        </authorList>
    </citation>
    <scope>NUCLEOTIDE SEQUENCE [LARGE SCALE GENOMIC DNA]</scope>
    <source>
        <strain evidence="1 2">GAS499</strain>
    </source>
</reference>
<name>A0A1M7D8T7_9BRAD</name>
<proteinExistence type="predicted"/>
<accession>A0A1M7D8T7</accession>
<dbReference type="AlphaFoldDB" id="A0A1M7D8T7"/>
<sequence length="90" mass="10220">MPPIDKLAFRIWRGRIRDILNKDWDPIGGCPADEYDAYVGKVAAMLRGGATDSELMEYLKWAEAVHMGFGQFDTERARKVITLLRSLAHP</sequence>
<dbReference type="OrthoDB" id="773332at2"/>
<gene>
    <name evidence="1" type="ORF">SAMN05444159_6746</name>
</gene>
<evidence type="ECO:0000313" key="1">
    <source>
        <dbReference type="EMBL" id="SHL75865.1"/>
    </source>
</evidence>
<protein>
    <submittedName>
        <fullName evidence="1">Uncharacterized protein</fullName>
    </submittedName>
</protein>
<dbReference type="EMBL" id="LT670844">
    <property type="protein sequence ID" value="SHL75865.1"/>
    <property type="molecule type" value="Genomic_DNA"/>
</dbReference>
<evidence type="ECO:0000313" key="2">
    <source>
        <dbReference type="Proteomes" id="UP000189935"/>
    </source>
</evidence>
<dbReference type="RefSeq" id="WP_079543863.1">
    <property type="nucleotide sequence ID" value="NZ_LT670844.1"/>
</dbReference>
<organism evidence="1 2">
    <name type="scientific">Bradyrhizobium lablabi</name>
    <dbReference type="NCBI Taxonomy" id="722472"/>
    <lineage>
        <taxon>Bacteria</taxon>
        <taxon>Pseudomonadati</taxon>
        <taxon>Pseudomonadota</taxon>
        <taxon>Alphaproteobacteria</taxon>
        <taxon>Hyphomicrobiales</taxon>
        <taxon>Nitrobacteraceae</taxon>
        <taxon>Bradyrhizobium</taxon>
    </lineage>
</organism>
<dbReference type="Proteomes" id="UP000189935">
    <property type="component" value="Chromosome I"/>
</dbReference>